<dbReference type="Gene3D" id="3.20.20.80">
    <property type="entry name" value="Glycosidases"/>
    <property type="match status" value="1"/>
</dbReference>
<dbReference type="SUPFAM" id="SSF51445">
    <property type="entry name" value="(Trans)glycosidases"/>
    <property type="match status" value="1"/>
</dbReference>
<keyword evidence="4" id="KW-0378">Hydrolase</keyword>
<dbReference type="InterPro" id="IPR013780">
    <property type="entry name" value="Glyco_hydro_b"/>
</dbReference>
<dbReference type="STRING" id="180332.GCA_000797495_00631"/>
<dbReference type="GO" id="GO:0005764">
    <property type="term" value="C:lysosome"/>
    <property type="evidence" value="ECO:0007669"/>
    <property type="project" value="TreeGrafter"/>
</dbReference>
<dbReference type="InterPro" id="IPR017853">
    <property type="entry name" value="GH"/>
</dbReference>
<evidence type="ECO:0000259" key="7">
    <source>
        <dbReference type="Pfam" id="PF16757"/>
    </source>
</evidence>
<proteinExistence type="inferred from homology"/>
<dbReference type="EMBL" id="QGQD01000067">
    <property type="protein sequence ID" value="TLC99666.1"/>
    <property type="molecule type" value="Genomic_DNA"/>
</dbReference>
<keyword evidence="9" id="KW-1185">Reference proteome</keyword>
<reference evidence="8 9" key="1">
    <citation type="journal article" date="2019" name="Anaerobe">
        <title>Detection of Robinsoniella peoriensis in multiple bone samples of a trauma patient.</title>
        <authorList>
            <person name="Schrottner P."/>
            <person name="Hartwich K."/>
            <person name="Bunk B."/>
            <person name="Schober I."/>
            <person name="Helbig S."/>
            <person name="Rudolph W.W."/>
            <person name="Gunzer F."/>
        </authorList>
    </citation>
    <scope>NUCLEOTIDE SEQUENCE [LARGE SCALE GENOMIC DNA]</scope>
    <source>
        <strain evidence="8 9">DSM 106044</strain>
    </source>
</reference>
<dbReference type="EC" id="3.2.1.51" evidence="2"/>
<dbReference type="Gene3D" id="2.60.40.1180">
    <property type="entry name" value="Golgi alpha-mannosidase II"/>
    <property type="match status" value="1"/>
</dbReference>
<evidence type="ECO:0000256" key="2">
    <source>
        <dbReference type="ARBA" id="ARBA00012662"/>
    </source>
</evidence>
<dbReference type="Pfam" id="PF01120">
    <property type="entry name" value="Alpha_L_fucos"/>
    <property type="match status" value="1"/>
</dbReference>
<dbReference type="SMART" id="SM00812">
    <property type="entry name" value="Alpha_L_fucos"/>
    <property type="match status" value="1"/>
</dbReference>
<keyword evidence="3" id="KW-0732">Signal</keyword>
<dbReference type="GO" id="GO:0004560">
    <property type="term" value="F:alpha-L-fucosidase activity"/>
    <property type="evidence" value="ECO:0007669"/>
    <property type="project" value="InterPro"/>
</dbReference>
<keyword evidence="5" id="KW-0326">Glycosidase</keyword>
<evidence type="ECO:0000256" key="5">
    <source>
        <dbReference type="ARBA" id="ARBA00023295"/>
    </source>
</evidence>
<dbReference type="GO" id="GO:0016139">
    <property type="term" value="P:glycoside catabolic process"/>
    <property type="evidence" value="ECO:0007669"/>
    <property type="project" value="TreeGrafter"/>
</dbReference>
<gene>
    <name evidence="8" type="ORF">DSM106044_03458</name>
</gene>
<feature type="domain" description="Glycoside hydrolase family 29 N-terminal" evidence="6">
    <location>
        <begin position="26"/>
        <end position="390"/>
    </location>
</feature>
<dbReference type="AlphaFoldDB" id="A0A4U8Q4M7"/>
<protein>
    <recommendedName>
        <fullName evidence="2">alpha-L-fucosidase</fullName>
        <ecNumber evidence="2">3.2.1.51</ecNumber>
    </recommendedName>
</protein>
<dbReference type="InterPro" id="IPR057739">
    <property type="entry name" value="Glyco_hydro_29_N"/>
</dbReference>
<evidence type="ECO:0000256" key="4">
    <source>
        <dbReference type="ARBA" id="ARBA00022801"/>
    </source>
</evidence>
<dbReference type="InterPro" id="IPR031919">
    <property type="entry name" value="Fucosidase_C"/>
</dbReference>
<feature type="domain" description="Alpha-L-fucosidase C-terminal" evidence="7">
    <location>
        <begin position="424"/>
        <end position="506"/>
    </location>
</feature>
<dbReference type="PANTHER" id="PTHR10030:SF37">
    <property type="entry name" value="ALPHA-L-FUCOSIDASE-RELATED"/>
    <property type="match status" value="1"/>
</dbReference>
<evidence type="ECO:0000313" key="9">
    <source>
        <dbReference type="Proteomes" id="UP000306509"/>
    </source>
</evidence>
<dbReference type="PANTHER" id="PTHR10030">
    <property type="entry name" value="ALPHA-L-FUCOSIDASE"/>
    <property type="match status" value="1"/>
</dbReference>
<dbReference type="Proteomes" id="UP000306509">
    <property type="component" value="Unassembled WGS sequence"/>
</dbReference>
<evidence type="ECO:0000256" key="1">
    <source>
        <dbReference type="ARBA" id="ARBA00007951"/>
    </source>
</evidence>
<dbReference type="RefSeq" id="WP_138003138.1">
    <property type="nucleotide sequence ID" value="NZ_QGQD01000067.1"/>
</dbReference>
<accession>A0A4U8Q4M7</accession>
<organism evidence="8 9">
    <name type="scientific">Robinsoniella peoriensis</name>
    <dbReference type="NCBI Taxonomy" id="180332"/>
    <lineage>
        <taxon>Bacteria</taxon>
        <taxon>Bacillati</taxon>
        <taxon>Bacillota</taxon>
        <taxon>Clostridia</taxon>
        <taxon>Lachnospirales</taxon>
        <taxon>Lachnospiraceae</taxon>
        <taxon>Robinsoniella</taxon>
    </lineage>
</organism>
<dbReference type="GO" id="GO:0006004">
    <property type="term" value="P:fucose metabolic process"/>
    <property type="evidence" value="ECO:0007669"/>
    <property type="project" value="TreeGrafter"/>
</dbReference>
<sequence>MGVQQKVQQEVKGKVQEKVRERLYEVERVIAQGPFQDTWESLCTYEIPKWYQDAKFGIFIHWGVYAVPAFGSEWYPRNMYLKGTPEYEYHLKTYGPHDQFGYKDFIPMFQAEHFRADEWLDLFEQSGARFIMPVAEHHDGFQMYESELSKWNAKNMGPKRDIIKELKEEAGKRDITFTVSDHRAEHCWFFNGGREFASDINDPAFEDFYWKQQDGGDLDGSVTHDIYSVAPGKEHMDDWLARMCELVDNYRPQIVWFDWWIQNVAFKPYLKKFAAFYYNRAAEWGIEVAINYKYDAYAYGSAVFDLERGQLDAIRPQLWQTDTAIAKNSWCYTHGNDFKSPVDLVGDLVDIVSKNGCLLLNVGPKADGTFTEEDRNVLLEIGNWLKKNGEGIYGTTFWQIFGEGPTKVAGGYFTDVDRAPFTPEDIRFTYKAGVLYAFVMKFPEDGQVTIKACGIPKVCCVSTSTFDVKGVAVLGYDAAVSFTRDDAGMHVKVEEKIETPYPVCLKIQID</sequence>
<evidence type="ECO:0000313" key="8">
    <source>
        <dbReference type="EMBL" id="TLC99666.1"/>
    </source>
</evidence>
<evidence type="ECO:0000256" key="3">
    <source>
        <dbReference type="ARBA" id="ARBA00022729"/>
    </source>
</evidence>
<dbReference type="Pfam" id="PF16757">
    <property type="entry name" value="Fucosidase_C"/>
    <property type="match status" value="1"/>
</dbReference>
<name>A0A4U8Q4M7_9FIRM</name>
<comment type="caution">
    <text evidence="8">The sequence shown here is derived from an EMBL/GenBank/DDBJ whole genome shotgun (WGS) entry which is preliminary data.</text>
</comment>
<comment type="similarity">
    <text evidence="1">Belongs to the glycosyl hydrolase 29 family.</text>
</comment>
<dbReference type="InterPro" id="IPR000933">
    <property type="entry name" value="Glyco_hydro_29"/>
</dbReference>
<evidence type="ECO:0000259" key="6">
    <source>
        <dbReference type="Pfam" id="PF01120"/>
    </source>
</evidence>